<evidence type="ECO:0000313" key="2">
    <source>
        <dbReference type="EMBL" id="MBB4951391.1"/>
    </source>
</evidence>
<feature type="transmembrane region" description="Helical" evidence="1">
    <location>
        <begin position="66"/>
        <end position="86"/>
    </location>
</feature>
<dbReference type="AlphaFoldDB" id="A0A7W7WLF0"/>
<gene>
    <name evidence="2" type="ORF">F4556_006926</name>
</gene>
<keyword evidence="3" id="KW-1185">Reference proteome</keyword>
<dbReference type="Proteomes" id="UP000573327">
    <property type="component" value="Unassembled WGS sequence"/>
</dbReference>
<feature type="transmembrane region" description="Helical" evidence="1">
    <location>
        <begin position="32"/>
        <end position="54"/>
    </location>
</feature>
<evidence type="ECO:0000313" key="3">
    <source>
        <dbReference type="Proteomes" id="UP000573327"/>
    </source>
</evidence>
<keyword evidence="1" id="KW-1133">Transmembrane helix</keyword>
<sequence length="923" mass="101264">MASPKHLRRESVRLARAWPPLRARRPSRLARLIGSAFLGFNTILFLVALGLLALSLTGLINKALHWSGVVPALLALFLLAISFRGFRTIRILPFRNLVGGTGHDQLEQVAVGFAELLDREIRRIRDLVTQEPFHQPADVLSPASERGETVQISLSRVPFRTGVAATGLGTDVKVTEVGTLALGPFKLQVGAVLTLLARMLGRAMQGSLVQVDGKLVAVATQSGGKTQTWTAETDIEGDLCRAGARLARLLAHYIQLQQPKASAIGADIHSFEMLVDGLECYQYFLHEGDLQYLDRAEQHFRNALVHSPRYAAAYHNLGTVKSEQDRVRREIGLPVSAATANAAARLWRQAVDLDPGLAPARFQLTRTYLDQAKDEPDPISRSQLLEQAVQSARGAVVRRTGGHPNEQTLAWYWLGMALLREARARPLDGRHLRRQARRDVAKASRYLRRTEHDLCDERARRLVAGGDESAERPLTERIASVLVEQAECQVALVKLLSGQRRNRHLKKAHRYIQVALDWEPGLGSIYAKHGQITEECGRHSEKEAGEALLDYLTALQWDPRHQEALKAAGRITAQHGRSLDFTADVFAVAAHQDPDDPEPWLMLALDRRFRGDVVGALGFAGISVALNPQDHGLHERLNELYQALASSNGAPSQPRRAVAGTSYYGFLPNLLEADLLAQPTSPAGSTRRPREQWVRVWALATALARAPEEAANEEQLRAAVSEIEDLRIRWSEDLPELRLVSRQLALLHLKLVSSHPSSDDQRAHLAQAADYLGEAVGAALPGGLVTPPLWRVERAEAQAALGDSQRKAGLRGASAATHRAAVETYTEALRRPPLPMTIRHQNPRTPGPAMTTVLVGEPPHLPILARALAGRAQVYAAQGRPTLWPTAMTPCGSPRCTPIPASLWPDSTGNWPSTSCPNSTFAD</sequence>
<dbReference type="SUPFAM" id="SSF48452">
    <property type="entry name" value="TPR-like"/>
    <property type="match status" value="2"/>
</dbReference>
<comment type="caution">
    <text evidence="2">The sequence shown here is derived from an EMBL/GenBank/DDBJ whole genome shotgun (WGS) entry which is preliminary data.</text>
</comment>
<protein>
    <submittedName>
        <fullName evidence="2">Tetratricopeptide (TPR) repeat protein</fullName>
    </submittedName>
</protein>
<dbReference type="RefSeq" id="WP_184923308.1">
    <property type="nucleotide sequence ID" value="NZ_JACHJR010000001.1"/>
</dbReference>
<reference evidence="2 3" key="1">
    <citation type="submission" date="2020-08" db="EMBL/GenBank/DDBJ databases">
        <title>Sequencing the genomes of 1000 actinobacteria strains.</title>
        <authorList>
            <person name="Klenk H.-P."/>
        </authorList>
    </citation>
    <scope>NUCLEOTIDE SEQUENCE [LARGE SCALE GENOMIC DNA]</scope>
    <source>
        <strain evidence="2 3">DSM 44786</strain>
    </source>
</reference>
<dbReference type="EMBL" id="JACHJR010000001">
    <property type="protein sequence ID" value="MBB4951391.1"/>
    <property type="molecule type" value="Genomic_DNA"/>
</dbReference>
<evidence type="ECO:0000256" key="1">
    <source>
        <dbReference type="SAM" id="Phobius"/>
    </source>
</evidence>
<name>A0A7W7WLF0_9ACTN</name>
<keyword evidence="1" id="KW-0812">Transmembrane</keyword>
<dbReference type="InterPro" id="IPR011990">
    <property type="entry name" value="TPR-like_helical_dom_sf"/>
</dbReference>
<accession>A0A7W7WLF0</accession>
<organism evidence="2 3">
    <name type="scientific">Kitasatospora gansuensis</name>
    <dbReference type="NCBI Taxonomy" id="258050"/>
    <lineage>
        <taxon>Bacteria</taxon>
        <taxon>Bacillati</taxon>
        <taxon>Actinomycetota</taxon>
        <taxon>Actinomycetes</taxon>
        <taxon>Kitasatosporales</taxon>
        <taxon>Streptomycetaceae</taxon>
        <taxon>Kitasatospora</taxon>
    </lineage>
</organism>
<proteinExistence type="predicted"/>
<dbReference type="Gene3D" id="1.25.40.10">
    <property type="entry name" value="Tetratricopeptide repeat domain"/>
    <property type="match status" value="2"/>
</dbReference>
<keyword evidence="1" id="KW-0472">Membrane</keyword>